<dbReference type="InterPro" id="IPR034300">
    <property type="entry name" value="PNTB-like"/>
</dbReference>
<evidence type="ECO:0000256" key="11">
    <source>
        <dbReference type="ARBA" id="ARBA00022989"/>
    </source>
</evidence>
<keyword evidence="13 15" id="KW-0472">Membrane</keyword>
<evidence type="ECO:0000256" key="5">
    <source>
        <dbReference type="ARBA" id="ARBA00014581"/>
    </source>
</evidence>
<keyword evidence="12 15" id="KW-0520">NAD</keyword>
<organism evidence="18 19">
    <name type="scientific">Catalinimonas alkaloidigena</name>
    <dbReference type="NCBI Taxonomy" id="1075417"/>
    <lineage>
        <taxon>Bacteria</taxon>
        <taxon>Pseudomonadati</taxon>
        <taxon>Bacteroidota</taxon>
        <taxon>Cytophagia</taxon>
        <taxon>Cytophagales</taxon>
        <taxon>Catalimonadaceae</taxon>
        <taxon>Catalinimonas</taxon>
    </lineage>
</organism>
<feature type="transmembrane region" description="Helical" evidence="16">
    <location>
        <begin position="188"/>
        <end position="207"/>
    </location>
</feature>
<keyword evidence="6 15" id="KW-1003">Cell membrane</keyword>
<keyword evidence="10 15" id="KW-1278">Translocase</keyword>
<dbReference type="AlphaFoldDB" id="A0A1G9Q9M5"/>
<feature type="transmembrane region" description="Helical" evidence="16">
    <location>
        <begin position="164"/>
        <end position="182"/>
    </location>
</feature>
<keyword evidence="8 16" id="KW-0812">Transmembrane</keyword>
<keyword evidence="11 16" id="KW-1133">Transmembrane helix</keyword>
<dbReference type="InterPro" id="IPR012136">
    <property type="entry name" value="NADH_DH_b"/>
</dbReference>
<evidence type="ECO:0000256" key="2">
    <source>
        <dbReference type="ARBA" id="ARBA00004429"/>
    </source>
</evidence>
<dbReference type="RefSeq" id="WP_089686112.1">
    <property type="nucleotide sequence ID" value="NZ_FNFO01000010.1"/>
</dbReference>
<dbReference type="Proteomes" id="UP000198510">
    <property type="component" value="Unassembled WGS sequence"/>
</dbReference>
<dbReference type="PANTHER" id="PTHR44758">
    <property type="entry name" value="NAD(P) TRANSHYDROGENASE SUBUNIT BETA"/>
    <property type="match status" value="1"/>
</dbReference>
<proteinExistence type="inferred from homology"/>
<comment type="catalytic activity">
    <reaction evidence="14 15">
        <text>NAD(+) + NADPH + H(+)(in) = NADH + NADP(+) + H(+)(out)</text>
        <dbReference type="Rhea" id="RHEA:47992"/>
        <dbReference type="ChEBI" id="CHEBI:15378"/>
        <dbReference type="ChEBI" id="CHEBI:57540"/>
        <dbReference type="ChEBI" id="CHEBI:57783"/>
        <dbReference type="ChEBI" id="CHEBI:57945"/>
        <dbReference type="ChEBI" id="CHEBI:58349"/>
        <dbReference type="EC" id="7.1.1.1"/>
    </reaction>
</comment>
<evidence type="ECO:0000313" key="19">
    <source>
        <dbReference type="Proteomes" id="UP000198510"/>
    </source>
</evidence>
<dbReference type="EMBL" id="FNFO01000010">
    <property type="protein sequence ID" value="SDM07782.1"/>
    <property type="molecule type" value="Genomic_DNA"/>
</dbReference>
<evidence type="ECO:0000313" key="18">
    <source>
        <dbReference type="EMBL" id="SDM07782.1"/>
    </source>
</evidence>
<evidence type="ECO:0000256" key="12">
    <source>
        <dbReference type="ARBA" id="ARBA00023027"/>
    </source>
</evidence>
<evidence type="ECO:0000256" key="14">
    <source>
        <dbReference type="ARBA" id="ARBA00048202"/>
    </source>
</evidence>
<dbReference type="Pfam" id="PF02233">
    <property type="entry name" value="PNTB"/>
    <property type="match status" value="1"/>
</dbReference>
<dbReference type="PANTHER" id="PTHR44758:SF1">
    <property type="entry name" value="NAD(P) TRANSHYDROGENASE SUBUNIT BETA"/>
    <property type="match status" value="1"/>
</dbReference>
<feature type="domain" description="NADP transhydrogenase beta-like" evidence="17">
    <location>
        <begin position="8"/>
        <end position="460"/>
    </location>
</feature>
<comment type="subcellular location">
    <subcellularLocation>
        <location evidence="2">Cell inner membrane</location>
        <topology evidence="2">Multi-pass membrane protein</topology>
    </subcellularLocation>
</comment>
<comment type="function">
    <text evidence="1 15">The transhydrogenation between NADH and NADP is coupled to respiration and ATP hydrolysis and functions as a proton pump across the membrane.</text>
</comment>
<comment type="similarity">
    <text evidence="3 15">Belongs to the PNT beta subunit family.</text>
</comment>
<dbReference type="SUPFAM" id="SSF52467">
    <property type="entry name" value="DHS-like NAD/FAD-binding domain"/>
    <property type="match status" value="1"/>
</dbReference>
<dbReference type="STRING" id="1075417.SAMN05421823_11093"/>
<name>A0A1G9Q9M5_9BACT</name>
<evidence type="ECO:0000256" key="8">
    <source>
        <dbReference type="ARBA" id="ARBA00022692"/>
    </source>
</evidence>
<evidence type="ECO:0000256" key="9">
    <source>
        <dbReference type="ARBA" id="ARBA00022857"/>
    </source>
</evidence>
<dbReference type="GO" id="GO:0008750">
    <property type="term" value="F:proton-translocating NAD(P)+ transhydrogenase activity"/>
    <property type="evidence" value="ECO:0007669"/>
    <property type="project" value="UniProtKB-EC"/>
</dbReference>
<dbReference type="EC" id="7.1.1.1" evidence="4 15"/>
<feature type="transmembrane region" description="Helical" evidence="16">
    <location>
        <begin position="88"/>
        <end position="110"/>
    </location>
</feature>
<evidence type="ECO:0000256" key="13">
    <source>
        <dbReference type="ARBA" id="ARBA00023136"/>
    </source>
</evidence>
<feature type="transmembrane region" description="Helical" evidence="16">
    <location>
        <begin position="239"/>
        <end position="258"/>
    </location>
</feature>
<keyword evidence="9 15" id="KW-0521">NADP</keyword>
<evidence type="ECO:0000259" key="17">
    <source>
        <dbReference type="Pfam" id="PF02233"/>
    </source>
</evidence>
<evidence type="ECO:0000256" key="1">
    <source>
        <dbReference type="ARBA" id="ARBA00003943"/>
    </source>
</evidence>
<dbReference type="GO" id="GO:0005886">
    <property type="term" value="C:plasma membrane"/>
    <property type="evidence" value="ECO:0007669"/>
    <property type="project" value="UniProtKB-SubCell"/>
</dbReference>
<dbReference type="OrthoDB" id="9763786at2"/>
<dbReference type="InterPro" id="IPR029035">
    <property type="entry name" value="DHS-like_NAD/FAD-binding_dom"/>
</dbReference>
<evidence type="ECO:0000256" key="6">
    <source>
        <dbReference type="ARBA" id="ARBA00022475"/>
    </source>
</evidence>
<dbReference type="Gene3D" id="3.40.50.1220">
    <property type="entry name" value="TPP-binding domain"/>
    <property type="match status" value="1"/>
</dbReference>
<keyword evidence="7 15" id="KW-0997">Cell inner membrane</keyword>
<gene>
    <name evidence="18" type="ORF">SAMN05421823_11093</name>
</gene>
<accession>A0A1G9Q9M5</accession>
<evidence type="ECO:0000256" key="4">
    <source>
        <dbReference type="ARBA" id="ARBA00012943"/>
    </source>
</evidence>
<evidence type="ECO:0000256" key="10">
    <source>
        <dbReference type="ARBA" id="ARBA00022967"/>
    </source>
</evidence>
<evidence type="ECO:0000256" key="3">
    <source>
        <dbReference type="ARBA" id="ARBA00007919"/>
    </source>
</evidence>
<feature type="transmembrane region" description="Helical" evidence="16">
    <location>
        <begin position="6"/>
        <end position="22"/>
    </location>
</feature>
<feature type="transmembrane region" description="Helical" evidence="16">
    <location>
        <begin position="122"/>
        <end position="144"/>
    </location>
</feature>
<evidence type="ECO:0000256" key="7">
    <source>
        <dbReference type="ARBA" id="ARBA00022519"/>
    </source>
</evidence>
<feature type="transmembrane region" description="Helical" evidence="16">
    <location>
        <begin position="34"/>
        <end position="51"/>
    </location>
</feature>
<evidence type="ECO:0000256" key="15">
    <source>
        <dbReference type="PIRNR" id="PIRNR000204"/>
    </source>
</evidence>
<protein>
    <recommendedName>
        <fullName evidence="5 15">NAD(P) transhydrogenase subunit beta</fullName>
        <ecNumber evidence="4 15">7.1.1.1</ecNumber>
    </recommendedName>
    <alternativeName>
        <fullName evidence="15">Nicotinamide nucleotide transhydrogenase subunit beta</fullName>
    </alternativeName>
</protein>
<dbReference type="PIRSF" id="PIRSF000204">
    <property type="entry name" value="PNTB"/>
    <property type="match status" value="1"/>
</dbReference>
<keyword evidence="19" id="KW-1185">Reference proteome</keyword>
<dbReference type="GO" id="GO:0050661">
    <property type="term" value="F:NADP binding"/>
    <property type="evidence" value="ECO:0007669"/>
    <property type="project" value="InterPro"/>
</dbReference>
<sequence length="466" mass="48776">MDRDLIIKIAYLLASVLFIVGIKRLGKTSTAREGNLYSSVAMLIAVLATLLDREVVSYIEIFVTILIGSAIGIYAARTVAMTAMPEMVAIFNGFGGAASVLVAASEYWRYLSAADTSMPTTVGVTIALSVIIGAVTLTGSFIAFGKLKGFVNGGAVTYPGQHALNAVLALAMVASAAMMVIYPNNQLWMLITLGIALLLGILTVIPIGGADMPVVISLLNSYSGIAACATGFVLNNQVLIISGALVGASGLILTQIMCKAMNRSLVSVLLGGFGQEGGGASVSGAGGQEMVVKEVGSEEAAMIFDSASSVIIVPGYGMAVAQAQHIVREMADLLEKKGVNVRYAIHPVAGRMPGHMNVLLAEANVPYDKLVEMEAINDDFANTDVALVIGANDVVNPAARYDKSSPIYGMPILNADKARTVIISKRSMASGYAGIQNELFGYDNALMLFGDAKKKMTEVVGELKEM</sequence>
<evidence type="ECO:0000256" key="16">
    <source>
        <dbReference type="SAM" id="Phobius"/>
    </source>
</evidence>
<reference evidence="18 19" key="1">
    <citation type="submission" date="2016-10" db="EMBL/GenBank/DDBJ databases">
        <authorList>
            <person name="de Groot N.N."/>
        </authorList>
    </citation>
    <scope>NUCLEOTIDE SEQUENCE [LARGE SCALE GENOMIC DNA]</scope>
    <source>
        <strain evidence="18 19">DSM 25186</strain>
    </source>
</reference>
<feature type="transmembrane region" description="Helical" evidence="16">
    <location>
        <begin position="57"/>
        <end position="76"/>
    </location>
</feature>